<dbReference type="CDD" id="cd01650">
    <property type="entry name" value="RT_nLTR_like"/>
    <property type="match status" value="1"/>
</dbReference>
<sequence length="517" mass="58967">MSFRGLVYLESYIINHGSLDRIVVEENQEQSAFIKHRQILDGPLIVNEVIQWCKNKKSKLMVFKIDFEKAFDSISWDFLFQVMCFMGFSKTWIKWIAGCLNSASSSILINGSPTQEFNIYRGLRQGDPLSPFLFIIAMEGLHVAMEDAMTAGLYNGFKINSLNLSHLFFADDALFIGEWSHNNVKSLVAILDCFHKVSGLKINYHKSKLFGVGVSFEEVNSLASITGCNALVSPFNYLGLPIDCNMALIKSWDPICDKFTKRLSKWKASLLSIGGRATLITSVLGAIGTYFFSLFPMPSSVNKKLESLRSNFFWGSDEKSKKISWISWNLALASKDKGGLGIGSLFSLNHALIQKWRWRFLNNPKALWSRLIVAIHGPNEDSSTFFSHIKNKGVWFRIVGSINSMHEKNFIPLSFIQRRVNNGASTKFWHDTWIGTSPLRFQFPRLFRLSTRRDCLIRDCWDNGWHLDWIRNVSRGTNANQLATLQNILSEVSLNDTEDVWVWSIDTPFFTVKSARQ</sequence>
<reference evidence="2" key="2">
    <citation type="submission" date="2022-01" db="EMBL/GenBank/DDBJ databases">
        <authorList>
            <person name="Yamashiro T."/>
            <person name="Shiraishi A."/>
            <person name="Satake H."/>
            <person name="Nakayama K."/>
        </authorList>
    </citation>
    <scope>NUCLEOTIDE SEQUENCE</scope>
</reference>
<proteinExistence type="predicted"/>
<comment type="caution">
    <text evidence="2">The sequence shown here is derived from an EMBL/GenBank/DDBJ whole genome shotgun (WGS) entry which is preliminary data.</text>
</comment>
<keyword evidence="3" id="KW-1185">Reference proteome</keyword>
<dbReference type="Proteomes" id="UP001151760">
    <property type="component" value="Unassembled WGS sequence"/>
</dbReference>
<feature type="domain" description="Reverse transcriptase" evidence="1">
    <location>
        <begin position="1"/>
        <end position="242"/>
    </location>
</feature>
<dbReference type="GO" id="GO:0003964">
    <property type="term" value="F:RNA-directed DNA polymerase activity"/>
    <property type="evidence" value="ECO:0007669"/>
    <property type="project" value="UniProtKB-KW"/>
</dbReference>
<protein>
    <submittedName>
        <fullName evidence="2">RNA-directed DNA polymerase, eukaryota, reverse transcriptase zinc-binding domain protein</fullName>
    </submittedName>
</protein>
<dbReference type="PROSITE" id="PS50878">
    <property type="entry name" value="RT_POL"/>
    <property type="match status" value="1"/>
</dbReference>
<evidence type="ECO:0000313" key="3">
    <source>
        <dbReference type="Proteomes" id="UP001151760"/>
    </source>
</evidence>
<dbReference type="InterPro" id="IPR000477">
    <property type="entry name" value="RT_dom"/>
</dbReference>
<dbReference type="PANTHER" id="PTHR33116">
    <property type="entry name" value="REVERSE TRANSCRIPTASE ZINC-BINDING DOMAIN-CONTAINING PROTEIN-RELATED-RELATED"/>
    <property type="match status" value="1"/>
</dbReference>
<keyword evidence="2" id="KW-0548">Nucleotidyltransferase</keyword>
<reference evidence="2" key="1">
    <citation type="journal article" date="2022" name="Int. J. Mol. Sci.">
        <title>Draft Genome of Tanacetum Coccineum: Genomic Comparison of Closely Related Tanacetum-Family Plants.</title>
        <authorList>
            <person name="Yamashiro T."/>
            <person name="Shiraishi A."/>
            <person name="Nakayama K."/>
            <person name="Satake H."/>
        </authorList>
    </citation>
    <scope>NUCLEOTIDE SEQUENCE</scope>
</reference>
<evidence type="ECO:0000259" key="1">
    <source>
        <dbReference type="PROSITE" id="PS50878"/>
    </source>
</evidence>
<keyword evidence="2" id="KW-0808">Transferase</keyword>
<evidence type="ECO:0000313" key="2">
    <source>
        <dbReference type="EMBL" id="GJS80706.1"/>
    </source>
</evidence>
<dbReference type="PANTHER" id="PTHR33116:SF81">
    <property type="entry name" value="RNA-DIRECTED DNA POLYMERASE"/>
    <property type="match status" value="1"/>
</dbReference>
<dbReference type="InterPro" id="IPR043502">
    <property type="entry name" value="DNA/RNA_pol_sf"/>
</dbReference>
<organism evidence="2 3">
    <name type="scientific">Tanacetum coccineum</name>
    <dbReference type="NCBI Taxonomy" id="301880"/>
    <lineage>
        <taxon>Eukaryota</taxon>
        <taxon>Viridiplantae</taxon>
        <taxon>Streptophyta</taxon>
        <taxon>Embryophyta</taxon>
        <taxon>Tracheophyta</taxon>
        <taxon>Spermatophyta</taxon>
        <taxon>Magnoliopsida</taxon>
        <taxon>eudicotyledons</taxon>
        <taxon>Gunneridae</taxon>
        <taxon>Pentapetalae</taxon>
        <taxon>asterids</taxon>
        <taxon>campanulids</taxon>
        <taxon>Asterales</taxon>
        <taxon>Asteraceae</taxon>
        <taxon>Asteroideae</taxon>
        <taxon>Anthemideae</taxon>
        <taxon>Anthemidinae</taxon>
        <taxon>Tanacetum</taxon>
    </lineage>
</organism>
<dbReference type="EMBL" id="BQNB010010690">
    <property type="protein sequence ID" value="GJS80706.1"/>
    <property type="molecule type" value="Genomic_DNA"/>
</dbReference>
<dbReference type="SUPFAM" id="SSF56672">
    <property type="entry name" value="DNA/RNA polymerases"/>
    <property type="match status" value="1"/>
</dbReference>
<keyword evidence="2" id="KW-0695">RNA-directed DNA polymerase</keyword>
<name>A0ABQ4YT85_9ASTR</name>
<gene>
    <name evidence="2" type="ORF">Tco_0730587</name>
</gene>
<dbReference type="Pfam" id="PF00078">
    <property type="entry name" value="RVT_1"/>
    <property type="match status" value="1"/>
</dbReference>
<accession>A0ABQ4YT85</accession>